<dbReference type="STRING" id="1134406.ADN00_14740"/>
<protein>
    <recommendedName>
        <fullName evidence="3">adenosine deaminase</fullName>
        <ecNumber evidence="3">3.5.4.4</ecNumber>
    </recommendedName>
</protein>
<feature type="coiled-coil region" evidence="7">
    <location>
        <begin position="298"/>
        <end position="325"/>
    </location>
</feature>
<dbReference type="OrthoDB" id="9779574at2"/>
<reference evidence="9 10" key="1">
    <citation type="submission" date="2015-07" db="EMBL/GenBank/DDBJ databases">
        <title>Genome sequence of Ornatilinea apprima DSM 23815.</title>
        <authorList>
            <person name="Hemp J."/>
            <person name="Ward L.M."/>
            <person name="Pace L.A."/>
            <person name="Fischer W.W."/>
        </authorList>
    </citation>
    <scope>NUCLEOTIDE SEQUENCE [LARGE SCALE GENOMIC DNA]</scope>
    <source>
        <strain evidence="9 10">P3M-1</strain>
    </source>
</reference>
<evidence type="ECO:0000313" key="10">
    <source>
        <dbReference type="Proteomes" id="UP000050417"/>
    </source>
</evidence>
<dbReference type="PANTHER" id="PTHR11409:SF43">
    <property type="entry name" value="ADENOSINE DEAMINASE"/>
    <property type="match status" value="1"/>
</dbReference>
<keyword evidence="6" id="KW-0862">Zinc</keyword>
<dbReference type="PANTHER" id="PTHR11409">
    <property type="entry name" value="ADENOSINE DEAMINASE"/>
    <property type="match status" value="1"/>
</dbReference>
<dbReference type="GO" id="GO:0043103">
    <property type="term" value="P:hypoxanthine salvage"/>
    <property type="evidence" value="ECO:0007669"/>
    <property type="project" value="TreeGrafter"/>
</dbReference>
<dbReference type="Gene3D" id="3.20.20.140">
    <property type="entry name" value="Metal-dependent hydrolases"/>
    <property type="match status" value="1"/>
</dbReference>
<dbReference type="InterPro" id="IPR032466">
    <property type="entry name" value="Metal_Hydrolase"/>
</dbReference>
<dbReference type="Proteomes" id="UP000050417">
    <property type="component" value="Unassembled WGS sequence"/>
</dbReference>
<keyword evidence="5" id="KW-0378">Hydrolase</keyword>
<dbReference type="InterPro" id="IPR001365">
    <property type="entry name" value="A_deaminase_dom"/>
</dbReference>
<evidence type="ECO:0000256" key="6">
    <source>
        <dbReference type="ARBA" id="ARBA00022833"/>
    </source>
</evidence>
<dbReference type="EMBL" id="LGCL01000035">
    <property type="protein sequence ID" value="KPL73594.1"/>
    <property type="molecule type" value="Genomic_DNA"/>
</dbReference>
<name>A0A0N8GLW0_9CHLR</name>
<dbReference type="InterPro" id="IPR006330">
    <property type="entry name" value="Ado/ade_deaminase"/>
</dbReference>
<accession>A0A0N8GLW0</accession>
<evidence type="ECO:0000256" key="5">
    <source>
        <dbReference type="ARBA" id="ARBA00022801"/>
    </source>
</evidence>
<dbReference type="GO" id="GO:0046872">
    <property type="term" value="F:metal ion binding"/>
    <property type="evidence" value="ECO:0007669"/>
    <property type="project" value="UniProtKB-KW"/>
</dbReference>
<dbReference type="GO" id="GO:0004000">
    <property type="term" value="F:adenosine deaminase activity"/>
    <property type="evidence" value="ECO:0007669"/>
    <property type="project" value="TreeGrafter"/>
</dbReference>
<evidence type="ECO:0000259" key="8">
    <source>
        <dbReference type="Pfam" id="PF00962"/>
    </source>
</evidence>
<gene>
    <name evidence="9" type="ORF">ADN00_14740</name>
</gene>
<comment type="cofactor">
    <cofactor evidence="1">
        <name>Zn(2+)</name>
        <dbReference type="ChEBI" id="CHEBI:29105"/>
    </cofactor>
</comment>
<evidence type="ECO:0000256" key="2">
    <source>
        <dbReference type="ARBA" id="ARBA00006676"/>
    </source>
</evidence>
<dbReference type="GO" id="GO:0006154">
    <property type="term" value="P:adenosine catabolic process"/>
    <property type="evidence" value="ECO:0007669"/>
    <property type="project" value="TreeGrafter"/>
</dbReference>
<keyword evidence="10" id="KW-1185">Reference proteome</keyword>
<dbReference type="GO" id="GO:0046103">
    <property type="term" value="P:inosine biosynthetic process"/>
    <property type="evidence" value="ECO:0007669"/>
    <property type="project" value="TreeGrafter"/>
</dbReference>
<dbReference type="PATRIC" id="fig|1134406.4.peg.2114"/>
<dbReference type="EC" id="3.5.4.4" evidence="3"/>
<dbReference type="Pfam" id="PF00962">
    <property type="entry name" value="A_deaminase"/>
    <property type="match status" value="1"/>
</dbReference>
<evidence type="ECO:0000256" key="7">
    <source>
        <dbReference type="SAM" id="Coils"/>
    </source>
</evidence>
<keyword evidence="4" id="KW-0479">Metal-binding</keyword>
<evidence type="ECO:0000313" key="9">
    <source>
        <dbReference type="EMBL" id="KPL73594.1"/>
    </source>
</evidence>
<dbReference type="NCBIfam" id="TIGR01430">
    <property type="entry name" value="aden_deam"/>
    <property type="match status" value="1"/>
</dbReference>
<evidence type="ECO:0000256" key="1">
    <source>
        <dbReference type="ARBA" id="ARBA00001947"/>
    </source>
</evidence>
<comment type="similarity">
    <text evidence="2">Belongs to the metallo-dependent hydrolases superfamily. Adenosine and AMP deaminases family.</text>
</comment>
<comment type="caution">
    <text evidence="9">The sequence shown here is derived from an EMBL/GenBank/DDBJ whole genome shotgun (WGS) entry which is preliminary data.</text>
</comment>
<feature type="domain" description="Adenosine deaminase" evidence="8">
    <location>
        <begin position="17"/>
        <end position="340"/>
    </location>
</feature>
<organism evidence="9 10">
    <name type="scientific">Ornatilinea apprima</name>
    <dbReference type="NCBI Taxonomy" id="1134406"/>
    <lineage>
        <taxon>Bacteria</taxon>
        <taxon>Bacillati</taxon>
        <taxon>Chloroflexota</taxon>
        <taxon>Anaerolineae</taxon>
        <taxon>Anaerolineales</taxon>
        <taxon>Anaerolineaceae</taxon>
        <taxon>Ornatilinea</taxon>
    </lineage>
</organism>
<dbReference type="GO" id="GO:0005829">
    <property type="term" value="C:cytosol"/>
    <property type="evidence" value="ECO:0007669"/>
    <property type="project" value="TreeGrafter"/>
</dbReference>
<sequence>MESPDHPLAAQCLQTLPKIELHRHLEGSLRISTLRQIARQHNLPFPSNADLPALVQIQAGEPLTFANFLSKFQPLRQFYQSPQIITRVVEEVIADAAADQVRHLELRFTPAALARAQGFPLNEVMDWVIESARRAASQRGLSLALIASFNRHEPLELARQVTALSADRAGSGIDGLDLAGNEAEFSALPFAGLLREAKQSGLRLTIHAGEWGGAANVREAIQDLNADRIGHGVRVLEDSSATALARERQITFEVCVTSNVQSGVCPSVLAHPIRGMLAAGLNATFNTDDPSISNIDLTHEYRLAVQELQLTLAQLKDRVLAAARASFLPPAKRQTLCDSLEIELAQQIST</sequence>
<proteinExistence type="inferred from homology"/>
<evidence type="ECO:0000256" key="4">
    <source>
        <dbReference type="ARBA" id="ARBA00022723"/>
    </source>
</evidence>
<evidence type="ECO:0000256" key="3">
    <source>
        <dbReference type="ARBA" id="ARBA00012784"/>
    </source>
</evidence>
<keyword evidence="7" id="KW-0175">Coiled coil</keyword>
<dbReference type="RefSeq" id="WP_075063795.1">
    <property type="nucleotide sequence ID" value="NZ_LGCL01000035.1"/>
</dbReference>
<dbReference type="AlphaFoldDB" id="A0A0N8GLW0"/>
<dbReference type="SUPFAM" id="SSF51556">
    <property type="entry name" value="Metallo-dependent hydrolases"/>
    <property type="match status" value="1"/>
</dbReference>